<feature type="transmembrane region" description="Helical" evidence="2">
    <location>
        <begin position="845"/>
        <end position="865"/>
    </location>
</feature>
<keyword evidence="2" id="KW-0472">Membrane</keyword>
<dbReference type="EMBL" id="DXDD01000036">
    <property type="protein sequence ID" value="HIY59586.1"/>
    <property type="molecule type" value="Genomic_DNA"/>
</dbReference>
<name>A0A9D1YNZ3_9FIRM</name>
<feature type="transmembrane region" description="Helical" evidence="2">
    <location>
        <begin position="579"/>
        <end position="601"/>
    </location>
</feature>
<feature type="transmembrane region" description="Helical" evidence="2">
    <location>
        <begin position="225"/>
        <end position="249"/>
    </location>
</feature>
<reference evidence="3" key="2">
    <citation type="submission" date="2021-04" db="EMBL/GenBank/DDBJ databases">
        <authorList>
            <person name="Gilroy R."/>
        </authorList>
    </citation>
    <scope>NUCLEOTIDE SEQUENCE</scope>
    <source>
        <strain evidence="3">ChiSxjej3B15-24422</strain>
    </source>
</reference>
<feature type="transmembrane region" description="Helical" evidence="2">
    <location>
        <begin position="492"/>
        <end position="515"/>
    </location>
</feature>
<feature type="transmembrane region" description="Helical" evidence="2">
    <location>
        <begin position="460"/>
        <end position="480"/>
    </location>
</feature>
<feature type="region of interest" description="Disordered" evidence="1">
    <location>
        <begin position="677"/>
        <end position="696"/>
    </location>
</feature>
<dbReference type="PANTHER" id="PTHR37422">
    <property type="entry name" value="TEICHURONIC ACID BIOSYNTHESIS PROTEIN TUAE"/>
    <property type="match status" value="1"/>
</dbReference>
<evidence type="ECO:0000256" key="2">
    <source>
        <dbReference type="SAM" id="Phobius"/>
    </source>
</evidence>
<comment type="caution">
    <text evidence="3">The sequence shown here is derived from an EMBL/GenBank/DDBJ whole genome shotgun (WGS) entry which is preliminary data.</text>
</comment>
<feature type="transmembrane region" description="Helical" evidence="2">
    <location>
        <begin position="527"/>
        <end position="546"/>
    </location>
</feature>
<evidence type="ECO:0008006" key="5">
    <source>
        <dbReference type="Google" id="ProtNLM"/>
    </source>
</evidence>
<feature type="transmembrane region" description="Helical" evidence="2">
    <location>
        <begin position="255"/>
        <end position="273"/>
    </location>
</feature>
<dbReference type="Proteomes" id="UP000824007">
    <property type="component" value="Unassembled WGS sequence"/>
</dbReference>
<feature type="transmembrane region" description="Helical" evidence="2">
    <location>
        <begin position="325"/>
        <end position="342"/>
    </location>
</feature>
<organism evidence="3 4">
    <name type="scientific">Candidatus Eisenbergiella pullistercoris</name>
    <dbReference type="NCBI Taxonomy" id="2838555"/>
    <lineage>
        <taxon>Bacteria</taxon>
        <taxon>Bacillati</taxon>
        <taxon>Bacillota</taxon>
        <taxon>Clostridia</taxon>
        <taxon>Lachnospirales</taxon>
        <taxon>Lachnospiraceae</taxon>
        <taxon>Eisenbergiella</taxon>
    </lineage>
</organism>
<feature type="transmembrane region" description="Helical" evidence="2">
    <location>
        <begin position="435"/>
        <end position="453"/>
    </location>
</feature>
<dbReference type="InterPro" id="IPR051533">
    <property type="entry name" value="WaaL-like"/>
</dbReference>
<evidence type="ECO:0000313" key="4">
    <source>
        <dbReference type="Proteomes" id="UP000824007"/>
    </source>
</evidence>
<protein>
    <recommendedName>
        <fullName evidence="5">O-Antigen ligase</fullName>
    </recommendedName>
</protein>
<feature type="transmembrane region" description="Helical" evidence="2">
    <location>
        <begin position="806"/>
        <end position="825"/>
    </location>
</feature>
<dbReference type="PANTHER" id="PTHR37422:SF13">
    <property type="entry name" value="LIPOPOLYSACCHARIDE BIOSYNTHESIS PROTEIN PA4999-RELATED"/>
    <property type="match status" value="1"/>
</dbReference>
<sequence length="891" mass="98536">MNRKLKRSRAIEYAILCWAAILILLIGPAGILDGVRTVAGNQTTAGWTEAVGADDRIQQVFLADGGYLKSISIFAENDLSRKVVNFSVSNDLGETLFSRNVALDAYSAPGFFTIPVEFQTEAGRAYVWQISHPEEELTLGWQNTGESGLTVYGNYYLVKEGGTQEQIGKNILMRFTYADPFSLPAKAALTAGIALLAGFFVLLTEKMAGRGQKSREVRVQWLFRAVGNPLIAAGTAAGLAAVLIFDYYGGVRADKMVYCAGILILAALLFYAVNAKRDDIRPLTLTVRENLLDRGMDTLQTVFWAGALWGCIDYMNAMYNMQQAYAYRKVLIFLGLVLLSMCEKKALFSIWNLIWTVISAAAGVFYWLQYRGVPEQDRLAQQNAVLFVIAGLVLIQLVLIFVRKKAEWRRLSPVYCGLLAGFLALLILFRNTRGWPVYLAAAFGLLYLFFLAWERRERFCAVFCNGIILNFVCALIFAMARRPFRTWYFYRYNFVFHTVTVTACYLTLVLAALLVRLLMRYHRSHKLYAWWGTGLLFGMAASLLILTLSRTGYLAAGVMGLVIWLFVSLFCYRERAGAFFAKTGILILIVLAAFPVTYSAVRLIPPLYDDPYLFELEAEPAEWAIHKGDRADSENYITFPRFAYCFDGKIFGDEHRVLREFVDTFMAQADTPAVVSEAADASGTGGADGAAPAGTRTAAPAVKEAFALTASADETAGNPAEAAQADGAQASEEAAQAAGQADAGASSGPVEEEEGGDISNGRFALFQKYIAQWNLTGHELMGVPLEDGSLSVHAHNTYLQVIHDHGLITGAVFVLLGAATLVQMLRYAYYHLYRLRRRQEKRDEYAALPLAVFVAFAAAGLVEWLFHPCNPMGFAVMAALAPLLIFKRKEK</sequence>
<evidence type="ECO:0000313" key="3">
    <source>
        <dbReference type="EMBL" id="HIY59586.1"/>
    </source>
</evidence>
<feature type="transmembrane region" description="Helical" evidence="2">
    <location>
        <begin position="380"/>
        <end position="402"/>
    </location>
</feature>
<gene>
    <name evidence="3" type="ORF">H9831_02725</name>
</gene>
<feature type="transmembrane region" description="Helical" evidence="2">
    <location>
        <begin position="349"/>
        <end position="368"/>
    </location>
</feature>
<dbReference type="AlphaFoldDB" id="A0A9D1YNZ3"/>
<keyword evidence="2" id="KW-1133">Transmembrane helix</keyword>
<feature type="transmembrane region" description="Helical" evidence="2">
    <location>
        <begin position="301"/>
        <end position="319"/>
    </location>
</feature>
<reference evidence="3" key="1">
    <citation type="journal article" date="2021" name="PeerJ">
        <title>Extensive microbial diversity within the chicken gut microbiome revealed by metagenomics and culture.</title>
        <authorList>
            <person name="Gilroy R."/>
            <person name="Ravi A."/>
            <person name="Getino M."/>
            <person name="Pursley I."/>
            <person name="Horton D.L."/>
            <person name="Alikhan N.F."/>
            <person name="Baker D."/>
            <person name="Gharbi K."/>
            <person name="Hall N."/>
            <person name="Watson M."/>
            <person name="Adriaenssens E.M."/>
            <person name="Foster-Nyarko E."/>
            <person name="Jarju S."/>
            <person name="Secka A."/>
            <person name="Antonio M."/>
            <person name="Oren A."/>
            <person name="Chaudhuri R.R."/>
            <person name="La Ragione R."/>
            <person name="Hildebrand F."/>
            <person name="Pallen M.J."/>
        </authorList>
    </citation>
    <scope>NUCLEOTIDE SEQUENCE</scope>
    <source>
        <strain evidence="3">ChiSxjej3B15-24422</strain>
    </source>
</reference>
<keyword evidence="2" id="KW-0812">Transmembrane</keyword>
<feature type="transmembrane region" description="Helical" evidence="2">
    <location>
        <begin position="12"/>
        <end position="32"/>
    </location>
</feature>
<accession>A0A9D1YNZ3</accession>
<feature type="transmembrane region" description="Helical" evidence="2">
    <location>
        <begin position="552"/>
        <end position="572"/>
    </location>
</feature>
<feature type="region of interest" description="Disordered" evidence="1">
    <location>
        <begin position="716"/>
        <end position="756"/>
    </location>
</feature>
<proteinExistence type="predicted"/>
<feature type="transmembrane region" description="Helical" evidence="2">
    <location>
        <begin position="411"/>
        <end position="429"/>
    </location>
</feature>
<feature type="compositionally biased region" description="Low complexity" evidence="1">
    <location>
        <begin position="720"/>
        <end position="748"/>
    </location>
</feature>
<feature type="transmembrane region" description="Helical" evidence="2">
    <location>
        <begin position="871"/>
        <end position="886"/>
    </location>
</feature>
<evidence type="ECO:0000256" key="1">
    <source>
        <dbReference type="SAM" id="MobiDB-lite"/>
    </source>
</evidence>
<feature type="transmembrane region" description="Helical" evidence="2">
    <location>
        <begin position="183"/>
        <end position="204"/>
    </location>
</feature>